<dbReference type="RefSeq" id="WP_188860955.1">
    <property type="nucleotide sequence ID" value="NZ_BMLT01000006.1"/>
</dbReference>
<comment type="subunit">
    <text evidence="2 10">Heterotrimer of A, B and C subunits.</text>
</comment>
<proteinExistence type="inferred from homology"/>
<evidence type="ECO:0000256" key="11">
    <source>
        <dbReference type="SAM" id="MobiDB-lite"/>
    </source>
</evidence>
<evidence type="ECO:0000256" key="6">
    <source>
        <dbReference type="ARBA" id="ARBA00022741"/>
    </source>
</evidence>
<accession>A0A917ZIK2</accession>
<gene>
    <name evidence="10 13" type="primary">gatA</name>
    <name evidence="13" type="ORF">GCM10011348_25010</name>
</gene>
<dbReference type="InterPro" id="IPR020556">
    <property type="entry name" value="Amidase_CS"/>
</dbReference>
<evidence type="ECO:0000256" key="7">
    <source>
        <dbReference type="ARBA" id="ARBA00022840"/>
    </source>
</evidence>
<keyword evidence="8 10" id="KW-0648">Protein biosynthesis</keyword>
<keyword evidence="6 10" id="KW-0547">Nucleotide-binding</keyword>
<dbReference type="GO" id="GO:0005524">
    <property type="term" value="F:ATP binding"/>
    <property type="evidence" value="ECO:0007669"/>
    <property type="project" value="UniProtKB-KW"/>
</dbReference>
<dbReference type="GO" id="GO:0030956">
    <property type="term" value="C:glutamyl-tRNA(Gln) amidotransferase complex"/>
    <property type="evidence" value="ECO:0007669"/>
    <property type="project" value="InterPro"/>
</dbReference>
<organism evidence="13 14">
    <name type="scientific">Marinobacterium nitratireducens</name>
    <dbReference type="NCBI Taxonomy" id="518897"/>
    <lineage>
        <taxon>Bacteria</taxon>
        <taxon>Pseudomonadati</taxon>
        <taxon>Pseudomonadota</taxon>
        <taxon>Gammaproteobacteria</taxon>
        <taxon>Oceanospirillales</taxon>
        <taxon>Oceanospirillaceae</taxon>
        <taxon>Marinobacterium</taxon>
    </lineage>
</organism>
<dbReference type="EC" id="6.3.5.7" evidence="3 10"/>
<keyword evidence="5 10" id="KW-0436">Ligase</keyword>
<dbReference type="NCBIfam" id="TIGR00132">
    <property type="entry name" value="gatA"/>
    <property type="match status" value="1"/>
</dbReference>
<dbReference type="EMBL" id="BMLT01000006">
    <property type="protein sequence ID" value="GGO82804.1"/>
    <property type="molecule type" value="Genomic_DNA"/>
</dbReference>
<evidence type="ECO:0000256" key="10">
    <source>
        <dbReference type="HAMAP-Rule" id="MF_00120"/>
    </source>
</evidence>
<dbReference type="Gene3D" id="3.90.1300.10">
    <property type="entry name" value="Amidase signature (AS) domain"/>
    <property type="match status" value="1"/>
</dbReference>
<comment type="function">
    <text evidence="10">Allows the formation of correctly charged Gln-tRNA(Gln) through the transamidation of misacylated Glu-tRNA(Gln) in organisms which lack glutaminyl-tRNA synthetase. The reaction takes place in the presence of glutamine and ATP through an activated gamma-phospho-Glu-tRNA(Gln).</text>
</comment>
<evidence type="ECO:0000256" key="2">
    <source>
        <dbReference type="ARBA" id="ARBA00011123"/>
    </source>
</evidence>
<dbReference type="GO" id="GO:0050567">
    <property type="term" value="F:glutaminyl-tRNA synthase (glutamine-hydrolyzing) activity"/>
    <property type="evidence" value="ECO:0007669"/>
    <property type="project" value="UniProtKB-UniRule"/>
</dbReference>
<feature type="region of interest" description="Disordered" evidence="11">
    <location>
        <begin position="130"/>
        <end position="154"/>
    </location>
</feature>
<dbReference type="PANTHER" id="PTHR11895">
    <property type="entry name" value="TRANSAMIDASE"/>
    <property type="match status" value="1"/>
</dbReference>
<evidence type="ECO:0000256" key="3">
    <source>
        <dbReference type="ARBA" id="ARBA00012739"/>
    </source>
</evidence>
<dbReference type="HAMAP" id="MF_00120">
    <property type="entry name" value="GatA"/>
    <property type="match status" value="1"/>
</dbReference>
<keyword evidence="14" id="KW-1185">Reference proteome</keyword>
<feature type="domain" description="Amidase" evidence="12">
    <location>
        <begin position="22"/>
        <end position="463"/>
    </location>
</feature>
<dbReference type="Pfam" id="PF01425">
    <property type="entry name" value="Amidase"/>
    <property type="match status" value="1"/>
</dbReference>
<dbReference type="GO" id="GO:0006412">
    <property type="term" value="P:translation"/>
    <property type="evidence" value="ECO:0007669"/>
    <property type="project" value="UniProtKB-UniRule"/>
</dbReference>
<evidence type="ECO:0000256" key="5">
    <source>
        <dbReference type="ARBA" id="ARBA00022598"/>
    </source>
</evidence>
<comment type="similarity">
    <text evidence="1 10">Belongs to the amidase family. GatA subfamily.</text>
</comment>
<dbReference type="PANTHER" id="PTHR11895:SF151">
    <property type="entry name" value="GLUTAMYL-TRNA(GLN) AMIDOTRANSFERASE SUBUNIT A"/>
    <property type="match status" value="1"/>
</dbReference>
<dbReference type="PROSITE" id="PS00571">
    <property type="entry name" value="AMIDASES"/>
    <property type="match status" value="1"/>
</dbReference>
<dbReference type="AlphaFoldDB" id="A0A917ZIK2"/>
<comment type="caution">
    <text evidence="13">The sequence shown here is derived from an EMBL/GenBank/DDBJ whole genome shotgun (WGS) entry which is preliminary data.</text>
</comment>
<evidence type="ECO:0000256" key="1">
    <source>
        <dbReference type="ARBA" id="ARBA00008069"/>
    </source>
</evidence>
<evidence type="ECO:0000256" key="8">
    <source>
        <dbReference type="ARBA" id="ARBA00022917"/>
    </source>
</evidence>
<feature type="active site" description="Charge relay system" evidence="10">
    <location>
        <position position="76"/>
    </location>
</feature>
<evidence type="ECO:0000256" key="4">
    <source>
        <dbReference type="ARBA" id="ARBA00014428"/>
    </source>
</evidence>
<evidence type="ECO:0000313" key="13">
    <source>
        <dbReference type="EMBL" id="GGO82804.1"/>
    </source>
</evidence>
<reference evidence="13 14" key="1">
    <citation type="journal article" date="2014" name="Int. J. Syst. Evol. Microbiol.">
        <title>Complete genome sequence of Corynebacterium casei LMG S-19264T (=DSM 44701T), isolated from a smear-ripened cheese.</title>
        <authorList>
            <consortium name="US DOE Joint Genome Institute (JGI-PGF)"/>
            <person name="Walter F."/>
            <person name="Albersmeier A."/>
            <person name="Kalinowski J."/>
            <person name="Ruckert C."/>
        </authorList>
    </citation>
    <scope>NUCLEOTIDE SEQUENCE [LARGE SCALE GENOMIC DNA]</scope>
    <source>
        <strain evidence="13 14">CGMCC 1.7286</strain>
    </source>
</reference>
<feature type="active site" description="Acyl-ester intermediate" evidence="10">
    <location>
        <position position="175"/>
    </location>
</feature>
<feature type="active site" description="Charge relay system" evidence="10">
    <location>
        <position position="151"/>
    </location>
</feature>
<keyword evidence="7 10" id="KW-0067">ATP-binding</keyword>
<dbReference type="InterPro" id="IPR023631">
    <property type="entry name" value="Amidase_dom"/>
</dbReference>
<protein>
    <recommendedName>
        <fullName evidence="4 10">Glutamyl-tRNA(Gln) amidotransferase subunit A</fullName>
        <shortName evidence="10">Glu-ADT subunit A</shortName>
        <ecNumber evidence="3 10">6.3.5.7</ecNumber>
    </recommendedName>
</protein>
<evidence type="ECO:0000259" key="12">
    <source>
        <dbReference type="Pfam" id="PF01425"/>
    </source>
</evidence>
<dbReference type="InterPro" id="IPR000120">
    <property type="entry name" value="Amidase"/>
</dbReference>
<dbReference type="Proteomes" id="UP000599578">
    <property type="component" value="Unassembled WGS sequence"/>
</dbReference>
<comment type="catalytic activity">
    <reaction evidence="9 10">
        <text>L-glutamyl-tRNA(Gln) + L-glutamine + ATP + H2O = L-glutaminyl-tRNA(Gln) + L-glutamate + ADP + phosphate + H(+)</text>
        <dbReference type="Rhea" id="RHEA:17521"/>
        <dbReference type="Rhea" id="RHEA-COMP:9681"/>
        <dbReference type="Rhea" id="RHEA-COMP:9684"/>
        <dbReference type="ChEBI" id="CHEBI:15377"/>
        <dbReference type="ChEBI" id="CHEBI:15378"/>
        <dbReference type="ChEBI" id="CHEBI:29985"/>
        <dbReference type="ChEBI" id="CHEBI:30616"/>
        <dbReference type="ChEBI" id="CHEBI:43474"/>
        <dbReference type="ChEBI" id="CHEBI:58359"/>
        <dbReference type="ChEBI" id="CHEBI:78520"/>
        <dbReference type="ChEBI" id="CHEBI:78521"/>
        <dbReference type="ChEBI" id="CHEBI:456216"/>
        <dbReference type="EC" id="6.3.5.7"/>
    </reaction>
</comment>
<evidence type="ECO:0000313" key="14">
    <source>
        <dbReference type="Proteomes" id="UP000599578"/>
    </source>
</evidence>
<dbReference type="InterPro" id="IPR004412">
    <property type="entry name" value="GatA"/>
</dbReference>
<sequence length="483" mass="52066">MFDKTLAELAGGLAAGDFSSVELTRSYLDRIKNEDAAYNSFITVTEEQALSQARAADERRAAGQAGAFTGLPIAHKDIFCTKGVRTSCASRMLDNFIAPYDATLIGRFNDAGAVMLGKTNMDEFAMGSSNESSFYGPSRNPWDTERVPGGSSGGSAAAVAARLAPAATGTDTGGSIRQPAALCGITGLKPTYGRVSRYGMIAYASSLDQAGPMARTAEDCALMLGVMAGFDKMDSTSVDREVPDYRLTLNDSLEGLKIGLPKEYFAADLNPAIAEQVHNAVREFEKLGATVKEVSLPNSALSVPAYYIIAPAEASSNLSRFDGVRYGYRCEDARDLEDLYKRSRGEGFGDEVKRRIMVGTYALSAGYYDAYYRKAQQVRRLIQQDFAAVLADVDVIMGPTTPQPAFRLGEKTSDPVQMYMEDIYTLALNLAGLPGMSIPCGQSNGLPVGLQIIGDYFSEAKLLNVAHRFQQATDWHQQSPIEG</sequence>
<name>A0A917ZIK2_9GAMM</name>
<evidence type="ECO:0000256" key="9">
    <source>
        <dbReference type="ARBA" id="ARBA00047407"/>
    </source>
</evidence>
<dbReference type="SUPFAM" id="SSF75304">
    <property type="entry name" value="Amidase signature (AS) enzymes"/>
    <property type="match status" value="1"/>
</dbReference>
<dbReference type="InterPro" id="IPR036928">
    <property type="entry name" value="AS_sf"/>
</dbReference>